<dbReference type="STRING" id="7244.A0A0Q9WH67"/>
<evidence type="ECO:0000256" key="8">
    <source>
        <dbReference type="ARBA" id="ARBA00022839"/>
    </source>
</evidence>
<evidence type="ECO:0000259" key="16">
    <source>
        <dbReference type="Pfam" id="PF21171"/>
    </source>
</evidence>
<sequence length="614" mass="69485">MIAKFSHLCSLKLFQQQLRVTALSTCLRSIRPHSTAVDMDKVYLRHAQNTEELHITFRYSNKELKLDRSFNFCRRMDERVDEALSRIRHNVEKELSKRSRKKTKGAPAVVEPTPPPNPDEIIVALHRDGSEEGILGITFAELLSDLANVQLKLRVLDTTFDVVLNEPWTGALQLPSSMMAGCLVYPLKLELQFASRAHSSGEWFKATKPASGIFNEQTKWEPCGKGLIYQVAPADIGYHLKLVVTPANESGHSGPATECISKLPVQPGPGACPFELRQQYTRQPLSGTHEIRVVSYNLLADLYADGDYARKTLFPYCAPSALKIDYRKQLFIKELVGYNADLLCLQEVDLKIFEHDLQHVLEHTFAGIMTPKGACAEGIALFYRKSRFQLLHNYVLHLGDNISTLPIFASLWNRIKHNEQLAKRICDRSTTLQLCLLQLRETDRYVLVANTHLYFHPDADHIRLLQIGFSLIFVEHMYRQTIKERNISSQNIGLIFCGDFNSVPECGIYKLMTEQFVGTDFVDWRSNAEEAVTDVELRQPFMMSSACGTPPYTNYTTLFAACLDYIFYQSDCLELLQSVPLPTVEELSANEAIPSVTFPSDHVALVADLAFKSI</sequence>
<organism evidence="17 18">
    <name type="scientific">Drosophila virilis</name>
    <name type="common">Fruit fly</name>
    <dbReference type="NCBI Taxonomy" id="7244"/>
    <lineage>
        <taxon>Eukaryota</taxon>
        <taxon>Metazoa</taxon>
        <taxon>Ecdysozoa</taxon>
        <taxon>Arthropoda</taxon>
        <taxon>Hexapoda</taxon>
        <taxon>Insecta</taxon>
        <taxon>Pterygota</taxon>
        <taxon>Neoptera</taxon>
        <taxon>Endopterygota</taxon>
        <taxon>Diptera</taxon>
        <taxon>Brachycera</taxon>
        <taxon>Muscomorpha</taxon>
        <taxon>Ephydroidea</taxon>
        <taxon>Drosophilidae</taxon>
        <taxon>Drosophila</taxon>
    </lineage>
</organism>
<keyword evidence="6" id="KW-0479">Metal-binding</keyword>
<feature type="region of interest" description="Disordered" evidence="14">
    <location>
        <begin position="94"/>
        <end position="118"/>
    </location>
</feature>
<dbReference type="InterPro" id="IPR048821">
    <property type="entry name" value="PDE12-like_N"/>
</dbReference>
<dbReference type="InterPro" id="IPR036691">
    <property type="entry name" value="Endo/exonu/phosph_ase_sf"/>
</dbReference>
<dbReference type="PANTHER" id="PTHR12121">
    <property type="entry name" value="CARBON CATABOLITE REPRESSOR PROTEIN 4"/>
    <property type="match status" value="1"/>
</dbReference>
<dbReference type="Proteomes" id="UP000008792">
    <property type="component" value="Unassembled WGS sequence"/>
</dbReference>
<accession>A0A0Q9WH67</accession>
<dbReference type="Pfam" id="PF21171">
    <property type="entry name" value="PDE12-like_N"/>
    <property type="match status" value="1"/>
</dbReference>
<dbReference type="OrthoDB" id="412787at2759"/>
<evidence type="ECO:0000256" key="2">
    <source>
        <dbReference type="ARBA" id="ARBA00004305"/>
    </source>
</evidence>
<evidence type="ECO:0000256" key="10">
    <source>
        <dbReference type="ARBA" id="ARBA00022946"/>
    </source>
</evidence>
<dbReference type="GO" id="GO:0004535">
    <property type="term" value="F:poly(A)-specific ribonuclease activity"/>
    <property type="evidence" value="ECO:0007669"/>
    <property type="project" value="UniProtKB-ARBA"/>
</dbReference>
<keyword evidence="9" id="KW-0460">Magnesium</keyword>
<evidence type="ECO:0000313" key="18">
    <source>
        <dbReference type="Proteomes" id="UP000008792"/>
    </source>
</evidence>
<dbReference type="GO" id="GO:0005759">
    <property type="term" value="C:mitochondrial matrix"/>
    <property type="evidence" value="ECO:0007669"/>
    <property type="project" value="UniProtKB-SubCell"/>
</dbReference>
<dbReference type="FunCoup" id="A0A0Q9WH67">
    <property type="interactions" value="2463"/>
</dbReference>
<dbReference type="PANTHER" id="PTHR12121:SF37">
    <property type="entry name" value="2',5'-PHOSPHODIESTERASE 12"/>
    <property type="match status" value="1"/>
</dbReference>
<keyword evidence="8" id="KW-0269">Exonuclease</keyword>
<evidence type="ECO:0000256" key="12">
    <source>
        <dbReference type="ARBA" id="ARBA00072755"/>
    </source>
</evidence>
<evidence type="ECO:0000256" key="14">
    <source>
        <dbReference type="SAM" id="MobiDB-lite"/>
    </source>
</evidence>
<keyword evidence="3" id="KW-0597">Phosphoprotein</keyword>
<reference evidence="17 18" key="1">
    <citation type="journal article" date="2007" name="Nature">
        <title>Evolution of genes and genomes on the Drosophila phylogeny.</title>
        <authorList>
            <consortium name="Drosophila 12 Genomes Consortium"/>
            <person name="Clark A.G."/>
            <person name="Eisen M.B."/>
            <person name="Smith D.R."/>
            <person name="Bergman C.M."/>
            <person name="Oliver B."/>
            <person name="Markow T.A."/>
            <person name="Kaufman T.C."/>
            <person name="Kellis M."/>
            <person name="Gelbart W."/>
            <person name="Iyer V.N."/>
            <person name="Pollard D.A."/>
            <person name="Sackton T.B."/>
            <person name="Larracuente A.M."/>
            <person name="Singh N.D."/>
            <person name="Abad J.P."/>
            <person name="Abt D.N."/>
            <person name="Adryan B."/>
            <person name="Aguade M."/>
            <person name="Akashi H."/>
            <person name="Anderson W.W."/>
            <person name="Aquadro C.F."/>
            <person name="Ardell D.H."/>
            <person name="Arguello R."/>
            <person name="Artieri C.G."/>
            <person name="Barbash D.A."/>
            <person name="Barker D."/>
            <person name="Barsanti P."/>
            <person name="Batterham P."/>
            <person name="Batzoglou S."/>
            <person name="Begun D."/>
            <person name="Bhutkar A."/>
            <person name="Blanco E."/>
            <person name="Bosak S.A."/>
            <person name="Bradley R.K."/>
            <person name="Brand A.D."/>
            <person name="Brent M.R."/>
            <person name="Brooks A.N."/>
            <person name="Brown R.H."/>
            <person name="Butlin R.K."/>
            <person name="Caggese C."/>
            <person name="Calvi B.R."/>
            <person name="Bernardo de Carvalho A."/>
            <person name="Caspi A."/>
            <person name="Castrezana S."/>
            <person name="Celniker S.E."/>
            <person name="Chang J.L."/>
            <person name="Chapple C."/>
            <person name="Chatterji S."/>
            <person name="Chinwalla A."/>
            <person name="Civetta A."/>
            <person name="Clifton S.W."/>
            <person name="Comeron J.M."/>
            <person name="Costello J.C."/>
            <person name="Coyne J.A."/>
            <person name="Daub J."/>
            <person name="David R.G."/>
            <person name="Delcher A.L."/>
            <person name="Delehaunty K."/>
            <person name="Do C.B."/>
            <person name="Ebling H."/>
            <person name="Edwards K."/>
            <person name="Eickbush T."/>
            <person name="Evans J.D."/>
            <person name="Filipski A."/>
            <person name="Findeiss S."/>
            <person name="Freyhult E."/>
            <person name="Fulton L."/>
            <person name="Fulton R."/>
            <person name="Garcia A.C."/>
            <person name="Gardiner A."/>
            <person name="Garfield D.A."/>
            <person name="Garvin B.E."/>
            <person name="Gibson G."/>
            <person name="Gilbert D."/>
            <person name="Gnerre S."/>
            <person name="Godfrey J."/>
            <person name="Good R."/>
            <person name="Gotea V."/>
            <person name="Gravely B."/>
            <person name="Greenberg A.J."/>
            <person name="Griffiths-Jones S."/>
            <person name="Gross S."/>
            <person name="Guigo R."/>
            <person name="Gustafson E.A."/>
            <person name="Haerty W."/>
            <person name="Hahn M.W."/>
            <person name="Halligan D.L."/>
            <person name="Halpern A.L."/>
            <person name="Halter G.M."/>
            <person name="Han M.V."/>
            <person name="Heger A."/>
            <person name="Hillier L."/>
            <person name="Hinrichs A.S."/>
            <person name="Holmes I."/>
            <person name="Hoskins R.A."/>
            <person name="Hubisz M.J."/>
            <person name="Hultmark D."/>
            <person name="Huntley M.A."/>
            <person name="Jaffe D.B."/>
            <person name="Jagadeeshan S."/>
            <person name="Jeck W.R."/>
            <person name="Johnson J."/>
            <person name="Jones C.D."/>
            <person name="Jordan W.C."/>
            <person name="Karpen G.H."/>
            <person name="Kataoka E."/>
            <person name="Keightley P.D."/>
            <person name="Kheradpour P."/>
            <person name="Kirkness E.F."/>
            <person name="Koerich L.B."/>
            <person name="Kristiansen K."/>
            <person name="Kudrna D."/>
            <person name="Kulathinal R.J."/>
            <person name="Kumar S."/>
            <person name="Kwok R."/>
            <person name="Lander E."/>
            <person name="Langley C.H."/>
            <person name="Lapoint R."/>
            <person name="Lazzaro B.P."/>
            <person name="Lee S.J."/>
            <person name="Levesque L."/>
            <person name="Li R."/>
            <person name="Lin C.F."/>
            <person name="Lin M.F."/>
            <person name="Lindblad-Toh K."/>
            <person name="Llopart A."/>
            <person name="Long M."/>
            <person name="Low L."/>
            <person name="Lozovsky E."/>
            <person name="Lu J."/>
            <person name="Luo M."/>
            <person name="Machado C.A."/>
            <person name="Makalowski W."/>
            <person name="Marzo M."/>
            <person name="Matsuda M."/>
            <person name="Matzkin L."/>
            <person name="McAllister B."/>
            <person name="McBride C.S."/>
            <person name="McKernan B."/>
            <person name="McKernan K."/>
            <person name="Mendez-Lago M."/>
            <person name="Minx P."/>
            <person name="Mollenhauer M.U."/>
            <person name="Montooth K."/>
            <person name="Mount S.M."/>
            <person name="Mu X."/>
            <person name="Myers E."/>
            <person name="Negre B."/>
            <person name="Newfeld S."/>
            <person name="Nielsen R."/>
            <person name="Noor M.A."/>
            <person name="O'Grady P."/>
            <person name="Pachter L."/>
            <person name="Papaceit M."/>
            <person name="Parisi M.J."/>
            <person name="Parisi M."/>
            <person name="Parts L."/>
            <person name="Pedersen J.S."/>
            <person name="Pesole G."/>
            <person name="Phillippy A.M."/>
            <person name="Ponting C.P."/>
            <person name="Pop M."/>
            <person name="Porcelli D."/>
            <person name="Powell J.R."/>
            <person name="Prohaska S."/>
            <person name="Pruitt K."/>
            <person name="Puig M."/>
            <person name="Quesneville H."/>
            <person name="Ram K.R."/>
            <person name="Rand D."/>
            <person name="Rasmussen M.D."/>
            <person name="Reed L.K."/>
            <person name="Reenan R."/>
            <person name="Reily A."/>
            <person name="Remington K.A."/>
            <person name="Rieger T.T."/>
            <person name="Ritchie M.G."/>
            <person name="Robin C."/>
            <person name="Rogers Y.H."/>
            <person name="Rohde C."/>
            <person name="Rozas J."/>
            <person name="Rubenfield M.J."/>
            <person name="Ruiz A."/>
            <person name="Russo S."/>
            <person name="Salzberg S.L."/>
            <person name="Sanchez-Gracia A."/>
            <person name="Saranga D.J."/>
            <person name="Sato H."/>
            <person name="Schaeffer S.W."/>
            <person name="Schatz M.C."/>
            <person name="Schlenke T."/>
            <person name="Schwartz R."/>
            <person name="Segarra C."/>
            <person name="Singh R.S."/>
            <person name="Sirot L."/>
            <person name="Sirota M."/>
            <person name="Sisneros N.B."/>
            <person name="Smith C.D."/>
            <person name="Smith T.F."/>
            <person name="Spieth J."/>
            <person name="Stage D.E."/>
            <person name="Stark A."/>
            <person name="Stephan W."/>
            <person name="Strausberg R.L."/>
            <person name="Strempel S."/>
            <person name="Sturgill D."/>
            <person name="Sutton G."/>
            <person name="Sutton G.G."/>
            <person name="Tao W."/>
            <person name="Teichmann S."/>
            <person name="Tobari Y.N."/>
            <person name="Tomimura Y."/>
            <person name="Tsolas J.M."/>
            <person name="Valente V.L."/>
            <person name="Venter E."/>
            <person name="Venter J.C."/>
            <person name="Vicario S."/>
            <person name="Vieira F.G."/>
            <person name="Vilella A.J."/>
            <person name="Villasante A."/>
            <person name="Walenz B."/>
            <person name="Wang J."/>
            <person name="Wasserman M."/>
            <person name="Watts T."/>
            <person name="Wilson D."/>
            <person name="Wilson R.K."/>
            <person name="Wing R.A."/>
            <person name="Wolfner M.F."/>
            <person name="Wong A."/>
            <person name="Wong G.K."/>
            <person name="Wu C.I."/>
            <person name="Wu G."/>
            <person name="Yamamoto D."/>
            <person name="Yang H.P."/>
            <person name="Yang S.P."/>
            <person name="Yorke J.A."/>
            <person name="Yoshida K."/>
            <person name="Zdobnov E."/>
            <person name="Zhang P."/>
            <person name="Zhang Y."/>
            <person name="Zimin A.V."/>
            <person name="Baldwin J."/>
            <person name="Abdouelleil A."/>
            <person name="Abdulkadir J."/>
            <person name="Abebe A."/>
            <person name="Abera B."/>
            <person name="Abreu J."/>
            <person name="Acer S.C."/>
            <person name="Aftuck L."/>
            <person name="Alexander A."/>
            <person name="An P."/>
            <person name="Anderson E."/>
            <person name="Anderson S."/>
            <person name="Arachi H."/>
            <person name="Azer M."/>
            <person name="Bachantsang P."/>
            <person name="Barry A."/>
            <person name="Bayul T."/>
            <person name="Berlin A."/>
            <person name="Bessette D."/>
            <person name="Bloom T."/>
            <person name="Blye J."/>
            <person name="Boguslavskiy L."/>
            <person name="Bonnet C."/>
            <person name="Boukhgalter B."/>
            <person name="Bourzgui I."/>
            <person name="Brown A."/>
            <person name="Cahill P."/>
            <person name="Channer S."/>
            <person name="Cheshatsang Y."/>
            <person name="Chuda L."/>
            <person name="Citroen M."/>
            <person name="Collymore A."/>
            <person name="Cooke P."/>
            <person name="Costello M."/>
            <person name="D'Aco K."/>
            <person name="Daza R."/>
            <person name="De Haan G."/>
            <person name="DeGray S."/>
            <person name="DeMaso C."/>
            <person name="Dhargay N."/>
            <person name="Dooley K."/>
            <person name="Dooley E."/>
            <person name="Doricent M."/>
            <person name="Dorje P."/>
            <person name="Dorjee K."/>
            <person name="Dupes A."/>
            <person name="Elong R."/>
            <person name="Falk J."/>
            <person name="Farina A."/>
            <person name="Faro S."/>
            <person name="Ferguson D."/>
            <person name="Fisher S."/>
            <person name="Foley C.D."/>
            <person name="Franke A."/>
            <person name="Friedrich D."/>
            <person name="Gadbois L."/>
            <person name="Gearin G."/>
            <person name="Gearin C.R."/>
            <person name="Giannoukos G."/>
            <person name="Goode T."/>
            <person name="Graham J."/>
            <person name="Grandbois E."/>
            <person name="Grewal S."/>
            <person name="Gyaltsen K."/>
            <person name="Hafez N."/>
            <person name="Hagos B."/>
            <person name="Hall J."/>
            <person name="Henson C."/>
            <person name="Hollinger A."/>
            <person name="Honan T."/>
            <person name="Huard M.D."/>
            <person name="Hughes L."/>
            <person name="Hurhula B."/>
            <person name="Husby M.E."/>
            <person name="Kamat A."/>
            <person name="Kanga B."/>
            <person name="Kashin S."/>
            <person name="Khazanovich D."/>
            <person name="Kisner P."/>
            <person name="Lance K."/>
            <person name="Lara M."/>
            <person name="Lee W."/>
            <person name="Lennon N."/>
            <person name="Letendre F."/>
            <person name="LeVine R."/>
            <person name="Lipovsky A."/>
            <person name="Liu X."/>
            <person name="Liu J."/>
            <person name="Liu S."/>
            <person name="Lokyitsang T."/>
            <person name="Lokyitsang Y."/>
            <person name="Lubonja R."/>
            <person name="Lui A."/>
            <person name="MacDonald P."/>
            <person name="Magnisalis V."/>
            <person name="Maru K."/>
            <person name="Matthews C."/>
            <person name="McCusker W."/>
            <person name="McDonough S."/>
            <person name="Mehta T."/>
            <person name="Meldrim J."/>
            <person name="Meneus L."/>
            <person name="Mihai O."/>
            <person name="Mihalev A."/>
            <person name="Mihova T."/>
            <person name="Mittelman R."/>
            <person name="Mlenga V."/>
            <person name="Montmayeur A."/>
            <person name="Mulrain L."/>
            <person name="Navidi A."/>
            <person name="Naylor J."/>
            <person name="Negash T."/>
            <person name="Nguyen T."/>
            <person name="Nguyen N."/>
            <person name="Nicol R."/>
            <person name="Norbu C."/>
            <person name="Norbu N."/>
            <person name="Novod N."/>
            <person name="O'Neill B."/>
            <person name="Osman S."/>
            <person name="Markiewicz E."/>
            <person name="Oyono O.L."/>
            <person name="Patti C."/>
            <person name="Phunkhang P."/>
            <person name="Pierre F."/>
            <person name="Priest M."/>
            <person name="Raghuraman S."/>
            <person name="Rege F."/>
            <person name="Reyes R."/>
            <person name="Rise C."/>
            <person name="Rogov P."/>
            <person name="Ross K."/>
            <person name="Ryan E."/>
            <person name="Settipalli S."/>
            <person name="Shea T."/>
            <person name="Sherpa N."/>
            <person name="Shi L."/>
            <person name="Shih D."/>
            <person name="Sparrow T."/>
            <person name="Spaulding J."/>
            <person name="Stalker J."/>
            <person name="Stange-Thomann N."/>
            <person name="Stavropoulos S."/>
            <person name="Stone C."/>
            <person name="Strader C."/>
            <person name="Tesfaye S."/>
            <person name="Thomson T."/>
            <person name="Thoulutsang Y."/>
            <person name="Thoulutsang D."/>
            <person name="Topham K."/>
            <person name="Topping I."/>
            <person name="Tsamla T."/>
            <person name="Vassiliev H."/>
            <person name="Vo A."/>
            <person name="Wangchuk T."/>
            <person name="Wangdi T."/>
            <person name="Weiand M."/>
            <person name="Wilkinson J."/>
            <person name="Wilson A."/>
            <person name="Yadav S."/>
            <person name="Young G."/>
            <person name="Yu Q."/>
            <person name="Zembek L."/>
            <person name="Zhong D."/>
            <person name="Zimmer A."/>
            <person name="Zwirko Z."/>
            <person name="Jaffe D.B."/>
            <person name="Alvarez P."/>
            <person name="Brockman W."/>
            <person name="Butler J."/>
            <person name="Chin C."/>
            <person name="Gnerre S."/>
            <person name="Grabherr M."/>
            <person name="Kleber M."/>
            <person name="Mauceli E."/>
            <person name="MacCallum I."/>
        </authorList>
    </citation>
    <scope>NUCLEOTIDE SEQUENCE [LARGE SCALE GENOMIC DNA]</scope>
    <source>
        <strain evidence="18">Tucson 15010-1051.87</strain>
    </source>
</reference>
<dbReference type="FunFam" id="3.60.10.10:FF:000018">
    <property type="entry name" value="2',5'-phosphodiesterase 12"/>
    <property type="match status" value="1"/>
</dbReference>
<evidence type="ECO:0000259" key="15">
    <source>
        <dbReference type="Pfam" id="PF03372"/>
    </source>
</evidence>
<evidence type="ECO:0000256" key="3">
    <source>
        <dbReference type="ARBA" id="ARBA00022553"/>
    </source>
</evidence>
<evidence type="ECO:0000256" key="7">
    <source>
        <dbReference type="ARBA" id="ARBA00022801"/>
    </source>
</evidence>
<keyword evidence="10" id="KW-0809">Transit peptide</keyword>
<dbReference type="Pfam" id="PF03372">
    <property type="entry name" value="Exo_endo_phos"/>
    <property type="match status" value="1"/>
</dbReference>
<comment type="cofactor">
    <cofactor evidence="1">
        <name>Mg(2+)</name>
        <dbReference type="ChEBI" id="CHEBI:18420"/>
    </cofactor>
</comment>
<dbReference type="GO" id="GO:0046872">
    <property type="term" value="F:metal ion binding"/>
    <property type="evidence" value="ECO:0007669"/>
    <property type="project" value="UniProtKB-KW"/>
</dbReference>
<dbReference type="AlphaFoldDB" id="A0A0Q9WH67"/>
<dbReference type="InParanoid" id="A0A0Q9WH67"/>
<name>A0A0Q9WH67_DROVI</name>
<evidence type="ECO:0000256" key="1">
    <source>
        <dbReference type="ARBA" id="ARBA00001946"/>
    </source>
</evidence>
<dbReference type="EMBL" id="CH940647">
    <property type="protein sequence ID" value="KRF83864.1"/>
    <property type="molecule type" value="Genomic_DNA"/>
</dbReference>
<dbReference type="KEGG" id="dvi:26531712"/>
<dbReference type="SMR" id="A0A0Q9WH67"/>
<feature type="domain" description="Endonuclease/exonuclease/phosphatase" evidence="15">
    <location>
        <begin position="295"/>
        <end position="602"/>
    </location>
</feature>
<keyword evidence="18" id="KW-1185">Reference proteome</keyword>
<dbReference type="GO" id="GO:0000288">
    <property type="term" value="P:nuclear-transcribed mRNA catabolic process, deadenylation-dependent decay"/>
    <property type="evidence" value="ECO:0007669"/>
    <property type="project" value="TreeGrafter"/>
</dbReference>
<dbReference type="InterPro" id="IPR050410">
    <property type="entry name" value="CCR4/nocturin_mRNA_transcr"/>
</dbReference>
<gene>
    <name evidence="17" type="primary">Dvir\GJ26942</name>
    <name evidence="17" type="ORF">Dvir_GJ26942</name>
</gene>
<keyword evidence="11" id="KW-0496">Mitochondrion</keyword>
<dbReference type="GO" id="GO:0006397">
    <property type="term" value="P:mRNA processing"/>
    <property type="evidence" value="ECO:0007669"/>
    <property type="project" value="UniProtKB-KW"/>
</dbReference>
<protein>
    <recommendedName>
        <fullName evidence="12">2',5'-phosphodiesterase 12</fullName>
    </recommendedName>
    <alternativeName>
        <fullName evidence="13">Mitochondrial deadenylase</fullName>
    </alternativeName>
</protein>
<proteinExistence type="predicted"/>
<keyword evidence="4" id="KW-0507">mRNA processing</keyword>
<evidence type="ECO:0000256" key="13">
    <source>
        <dbReference type="ARBA" id="ARBA00083541"/>
    </source>
</evidence>
<evidence type="ECO:0000256" key="5">
    <source>
        <dbReference type="ARBA" id="ARBA00022722"/>
    </source>
</evidence>
<keyword evidence="7" id="KW-0378">Hydrolase</keyword>
<dbReference type="SUPFAM" id="SSF56219">
    <property type="entry name" value="DNase I-like"/>
    <property type="match status" value="1"/>
</dbReference>
<keyword evidence="5" id="KW-0540">Nuclease</keyword>
<feature type="domain" description="2',5'-phosphodiesterase 12-like N-terminal" evidence="16">
    <location>
        <begin position="170"/>
        <end position="265"/>
    </location>
</feature>
<evidence type="ECO:0000256" key="11">
    <source>
        <dbReference type="ARBA" id="ARBA00023128"/>
    </source>
</evidence>
<dbReference type="InterPro" id="IPR005135">
    <property type="entry name" value="Endo/exonuclease/phosphatase"/>
</dbReference>
<evidence type="ECO:0000313" key="17">
    <source>
        <dbReference type="EMBL" id="KRF83864.1"/>
    </source>
</evidence>
<comment type="subcellular location">
    <subcellularLocation>
        <location evidence="2">Mitochondrion matrix</location>
    </subcellularLocation>
</comment>
<evidence type="ECO:0000256" key="9">
    <source>
        <dbReference type="ARBA" id="ARBA00022842"/>
    </source>
</evidence>
<dbReference type="Gene3D" id="3.60.10.10">
    <property type="entry name" value="Endonuclease/exonuclease/phosphatase"/>
    <property type="match status" value="1"/>
</dbReference>
<evidence type="ECO:0000256" key="4">
    <source>
        <dbReference type="ARBA" id="ARBA00022664"/>
    </source>
</evidence>
<evidence type="ECO:0000256" key="6">
    <source>
        <dbReference type="ARBA" id="ARBA00022723"/>
    </source>
</evidence>